<dbReference type="RefSeq" id="WP_220590154.1">
    <property type="nucleotide sequence ID" value="NZ_RKLQ01000006.1"/>
</dbReference>
<dbReference type="Proteomes" id="UP000783863">
    <property type="component" value="Unassembled WGS sequence"/>
</dbReference>
<comment type="caution">
    <text evidence="1">The sequence shown here is derived from an EMBL/GenBank/DDBJ whole genome shotgun (WGS) entry which is preliminary data.</text>
</comment>
<evidence type="ECO:0008006" key="3">
    <source>
        <dbReference type="Google" id="ProtNLM"/>
    </source>
</evidence>
<dbReference type="EMBL" id="RKLQ01000006">
    <property type="protein sequence ID" value="MBX0305964.1"/>
    <property type="molecule type" value="Genomic_DNA"/>
</dbReference>
<reference evidence="1" key="1">
    <citation type="submission" date="2021-06" db="EMBL/GenBank/DDBJ databases">
        <title>Halomicroarcula sp. F24A a new haloarchaeum isolated from saline soil.</title>
        <authorList>
            <person name="Duran-Viseras A."/>
            <person name="Sanchez-Porro C."/>
            <person name="Ventosa A."/>
        </authorList>
    </citation>
    <scope>NUCLEOTIDE SEQUENCE</scope>
    <source>
        <strain evidence="1">F24A</strain>
    </source>
</reference>
<evidence type="ECO:0000313" key="1">
    <source>
        <dbReference type="EMBL" id="MBX0305964.1"/>
    </source>
</evidence>
<proteinExistence type="predicted"/>
<protein>
    <recommendedName>
        <fullName evidence="3">AIG2-like family protein</fullName>
    </recommendedName>
</protein>
<evidence type="ECO:0000313" key="2">
    <source>
        <dbReference type="Proteomes" id="UP000783863"/>
    </source>
</evidence>
<dbReference type="AlphaFoldDB" id="A0A8J7YMI4"/>
<accession>A0A8J7YMI4</accession>
<organism evidence="1 2">
    <name type="scientific">Haloarcula salinisoli</name>
    <dbReference type="NCBI Taxonomy" id="2487746"/>
    <lineage>
        <taxon>Archaea</taxon>
        <taxon>Methanobacteriati</taxon>
        <taxon>Methanobacteriota</taxon>
        <taxon>Stenosarchaea group</taxon>
        <taxon>Halobacteria</taxon>
        <taxon>Halobacteriales</taxon>
        <taxon>Haloarculaceae</taxon>
        <taxon>Haloarcula</taxon>
    </lineage>
</organism>
<sequence length="184" mass="20864">MEDRPRLAVLVYGSLLAPTELEQLFDELAGRVWPVRLQGFERICNQTASWRPTDADQQAVLNVVRNSESWCNALIVTDLHRSEFEGFRDRERGYRLVEVGDDRITPYPANDVEAPVEKTKPPLDEQDLTLVTTGTKVAHDIAPIPSYCRECLDGASQWGERFLTEFKTTTTPNPGTDLPAEFRE</sequence>
<gene>
    <name evidence="1" type="ORF">EGD98_20155</name>
</gene>
<name>A0A8J7YMI4_9EURY</name>
<keyword evidence="2" id="KW-1185">Reference proteome</keyword>